<dbReference type="InterPro" id="IPR002347">
    <property type="entry name" value="SDR_fam"/>
</dbReference>
<dbReference type="PANTHER" id="PTHR42760">
    <property type="entry name" value="SHORT-CHAIN DEHYDROGENASES/REDUCTASES FAMILY MEMBER"/>
    <property type="match status" value="1"/>
</dbReference>
<dbReference type="PANTHER" id="PTHR42760:SF133">
    <property type="entry name" value="3-OXOACYL-[ACYL-CARRIER-PROTEIN] REDUCTASE"/>
    <property type="match status" value="1"/>
</dbReference>
<dbReference type="PRINTS" id="PR00080">
    <property type="entry name" value="SDRFAMILY"/>
</dbReference>
<dbReference type="EMBL" id="LFWZ01000004">
    <property type="protein sequence ID" value="KON31489.1"/>
    <property type="molecule type" value="Genomic_DNA"/>
</dbReference>
<dbReference type="InterPro" id="IPR020904">
    <property type="entry name" value="Sc_DH/Rdtase_CS"/>
</dbReference>
<gene>
    <name evidence="3" type="ORF">AC482_00660</name>
</gene>
<dbReference type="Gene3D" id="3.40.50.720">
    <property type="entry name" value="NAD(P)-binding Rossmann-like Domain"/>
    <property type="match status" value="1"/>
</dbReference>
<evidence type="ECO:0000256" key="2">
    <source>
        <dbReference type="ARBA" id="ARBA00023002"/>
    </source>
</evidence>
<dbReference type="InterPro" id="IPR036291">
    <property type="entry name" value="NAD(P)-bd_dom_sf"/>
</dbReference>
<keyword evidence="2" id="KW-0560">Oxidoreductase</keyword>
<dbReference type="PRINTS" id="PR00081">
    <property type="entry name" value="GDHRDH"/>
</dbReference>
<accession>A0A0M0BSU3</accession>
<dbReference type="CDD" id="cd05233">
    <property type="entry name" value="SDR_c"/>
    <property type="match status" value="1"/>
</dbReference>
<dbReference type="GO" id="GO:0016616">
    <property type="term" value="F:oxidoreductase activity, acting on the CH-OH group of donors, NAD or NADP as acceptor"/>
    <property type="evidence" value="ECO:0007669"/>
    <property type="project" value="TreeGrafter"/>
</dbReference>
<comment type="caution">
    <text evidence="3">The sequence shown here is derived from an EMBL/GenBank/DDBJ whole genome shotgun (WGS) entry which is preliminary data.</text>
</comment>
<comment type="similarity">
    <text evidence="1">Belongs to the short-chain dehydrogenases/reductases (SDR) family.</text>
</comment>
<name>A0A0M0BSU3_9ARCH</name>
<protein>
    <recommendedName>
        <fullName evidence="5">Short-chain dehydrogenase</fullName>
    </recommendedName>
</protein>
<evidence type="ECO:0000313" key="4">
    <source>
        <dbReference type="Proteomes" id="UP000037210"/>
    </source>
</evidence>
<evidence type="ECO:0000256" key="1">
    <source>
        <dbReference type="ARBA" id="ARBA00006484"/>
    </source>
</evidence>
<dbReference type="FunFam" id="3.40.50.720:FF:000084">
    <property type="entry name" value="Short-chain dehydrogenase reductase"/>
    <property type="match status" value="1"/>
</dbReference>
<dbReference type="SUPFAM" id="SSF51735">
    <property type="entry name" value="NAD(P)-binding Rossmann-fold domains"/>
    <property type="match status" value="1"/>
</dbReference>
<dbReference type="Proteomes" id="UP000037210">
    <property type="component" value="Unassembled WGS sequence"/>
</dbReference>
<dbReference type="AlphaFoldDB" id="A0A0M0BSU3"/>
<sequence>MGRLKDKVCIVTGVAEAEGIGFGIAKVFAREGATVVCVVRRPMVFDRVKELTEAGHKAIGFVADLSKADEVEGLVDEVLARFGRVDVLVNNAGGGEGVRGSLVDITEGGWDKVIDANLKTCMLCSRAVLPSMMERRKGKIVNISSVTGPKVTIPGSTPYSASKGAVSAFTRALALDVGEYGITVNAISPGYVETGAFPREGDRERIARSVPVKRLGRPEEVGYLALFLSTEESDYITGQEIVFDGGNIIQEFKIA</sequence>
<dbReference type="Pfam" id="PF13561">
    <property type="entry name" value="adh_short_C2"/>
    <property type="match status" value="1"/>
</dbReference>
<dbReference type="PATRIC" id="fig|1685127.3.peg.51"/>
<reference evidence="3 4" key="1">
    <citation type="submission" date="2015-06" db="EMBL/GenBank/DDBJ databases">
        <title>New insights into the roles of widespread benthic archaea in carbon and nitrogen cycling.</title>
        <authorList>
            <person name="Lazar C.S."/>
            <person name="Baker B.J."/>
            <person name="Seitz K.W."/>
            <person name="Hyde A.S."/>
            <person name="Dick G.J."/>
            <person name="Hinrichs K.-U."/>
            <person name="Teske A.P."/>
        </authorList>
    </citation>
    <scope>NUCLEOTIDE SEQUENCE [LARGE SCALE GENOMIC DNA]</scope>
    <source>
        <strain evidence="3">DG-45</strain>
    </source>
</reference>
<proteinExistence type="inferred from homology"/>
<evidence type="ECO:0008006" key="5">
    <source>
        <dbReference type="Google" id="ProtNLM"/>
    </source>
</evidence>
<evidence type="ECO:0000313" key="3">
    <source>
        <dbReference type="EMBL" id="KON31489.1"/>
    </source>
</evidence>
<dbReference type="PROSITE" id="PS00061">
    <property type="entry name" value="ADH_SHORT"/>
    <property type="match status" value="1"/>
</dbReference>
<organism evidence="3 4">
    <name type="scientific">miscellaneous Crenarchaeota group-15 archaeon DG-45</name>
    <dbReference type="NCBI Taxonomy" id="1685127"/>
    <lineage>
        <taxon>Archaea</taxon>
        <taxon>Candidatus Bathyarchaeota</taxon>
        <taxon>MCG-15</taxon>
    </lineage>
</organism>